<accession>A0AAV4SJD6</accession>
<comment type="caution">
    <text evidence="3">The sequence shown here is derived from an EMBL/GenBank/DDBJ whole genome shotgun (WGS) entry which is preliminary data.</text>
</comment>
<reference evidence="3 4" key="1">
    <citation type="submission" date="2021-06" db="EMBL/GenBank/DDBJ databases">
        <title>Caerostris extrusa draft genome.</title>
        <authorList>
            <person name="Kono N."/>
            <person name="Arakawa K."/>
        </authorList>
    </citation>
    <scope>NUCLEOTIDE SEQUENCE [LARGE SCALE GENOMIC DNA]</scope>
</reference>
<proteinExistence type="predicted"/>
<name>A0AAV4SJD6_CAEEX</name>
<feature type="transmembrane region" description="Helical" evidence="2">
    <location>
        <begin position="62"/>
        <end position="82"/>
    </location>
</feature>
<evidence type="ECO:0000313" key="4">
    <source>
        <dbReference type="Proteomes" id="UP001054945"/>
    </source>
</evidence>
<evidence type="ECO:0000256" key="2">
    <source>
        <dbReference type="SAM" id="Phobius"/>
    </source>
</evidence>
<gene>
    <name evidence="3" type="ORF">CEXT_24101</name>
</gene>
<evidence type="ECO:0000313" key="3">
    <source>
        <dbReference type="EMBL" id="GIY33099.1"/>
    </source>
</evidence>
<feature type="transmembrane region" description="Helical" evidence="2">
    <location>
        <begin position="94"/>
        <end position="120"/>
    </location>
</feature>
<keyword evidence="2" id="KW-0472">Membrane</keyword>
<sequence length="180" mass="20150">MCVQTLVPCSFQGGVGSLARSGLLKQTHLTCHGVPRDPGVGGAENGERKRPSSPQARHLEDYYFTFAVFTFGVCFFSLSLKIERRDGEKEEKNLFLGDIFFFFLLPHPSFSSIPVTTLILPPLSGPRYGCWVTIQTEGEEGNSSVIDFFLLVRSNLFVQSSPHCPRTSLHKRERPLLHSF</sequence>
<dbReference type="AlphaFoldDB" id="A0AAV4SJD6"/>
<keyword evidence="2" id="KW-0812">Transmembrane</keyword>
<feature type="region of interest" description="Disordered" evidence="1">
    <location>
        <begin position="34"/>
        <end position="54"/>
    </location>
</feature>
<dbReference type="EMBL" id="BPLR01009591">
    <property type="protein sequence ID" value="GIY33099.1"/>
    <property type="molecule type" value="Genomic_DNA"/>
</dbReference>
<dbReference type="Proteomes" id="UP001054945">
    <property type="component" value="Unassembled WGS sequence"/>
</dbReference>
<evidence type="ECO:0000256" key="1">
    <source>
        <dbReference type="SAM" id="MobiDB-lite"/>
    </source>
</evidence>
<keyword evidence="4" id="KW-1185">Reference proteome</keyword>
<organism evidence="3 4">
    <name type="scientific">Caerostris extrusa</name>
    <name type="common">Bark spider</name>
    <name type="synonym">Caerostris bankana</name>
    <dbReference type="NCBI Taxonomy" id="172846"/>
    <lineage>
        <taxon>Eukaryota</taxon>
        <taxon>Metazoa</taxon>
        <taxon>Ecdysozoa</taxon>
        <taxon>Arthropoda</taxon>
        <taxon>Chelicerata</taxon>
        <taxon>Arachnida</taxon>
        <taxon>Araneae</taxon>
        <taxon>Araneomorphae</taxon>
        <taxon>Entelegynae</taxon>
        <taxon>Araneoidea</taxon>
        <taxon>Araneidae</taxon>
        <taxon>Caerostris</taxon>
    </lineage>
</organism>
<keyword evidence="2" id="KW-1133">Transmembrane helix</keyword>
<protein>
    <submittedName>
        <fullName evidence="3">Uncharacterized protein</fullName>
    </submittedName>
</protein>